<name>H6R2L6_NOCCG</name>
<dbReference type="STRING" id="1127134.NOCYR_1058"/>
<dbReference type="HOGENOM" id="CLU_1833091_0_0_11"/>
<evidence type="ECO:0000313" key="2">
    <source>
        <dbReference type="Proteomes" id="UP000008190"/>
    </source>
</evidence>
<gene>
    <name evidence="1" type="ordered locus">NOCYR_1058</name>
</gene>
<dbReference type="EMBL" id="FO082843">
    <property type="protein sequence ID" value="CCF61866.1"/>
    <property type="molecule type" value="Genomic_DNA"/>
</dbReference>
<organism evidence="1 2">
    <name type="scientific">Nocardia cyriacigeorgica (strain GUH-2)</name>
    <dbReference type="NCBI Taxonomy" id="1127134"/>
    <lineage>
        <taxon>Bacteria</taxon>
        <taxon>Bacillati</taxon>
        <taxon>Actinomycetota</taxon>
        <taxon>Actinomycetes</taxon>
        <taxon>Mycobacteriales</taxon>
        <taxon>Nocardiaceae</taxon>
        <taxon>Nocardia</taxon>
    </lineage>
</organism>
<accession>H6R2L6</accession>
<sequence length="140" mass="14958">MTTPSPSGRLFSKPKFTLRWRARASSSTKEPSSSRARMRSRAVILPLACTLSTAASPIGCLASSSRFRRSASLPAVVWISGAPAGPGVGCCWTLVMGSECNQCQYRLLTQEGLPVSKKPQVGTGVGRKIGFFPNGRRNTL</sequence>
<proteinExistence type="predicted"/>
<dbReference type="AlphaFoldDB" id="H6R2L6"/>
<dbReference type="Proteomes" id="UP000008190">
    <property type="component" value="Chromosome"/>
</dbReference>
<evidence type="ECO:0000313" key="1">
    <source>
        <dbReference type="EMBL" id="CCF61866.1"/>
    </source>
</evidence>
<protein>
    <submittedName>
        <fullName evidence="1">Uncharacterized protein</fullName>
    </submittedName>
</protein>
<dbReference type="KEGG" id="ncy:NOCYR_1058"/>
<reference evidence="1 2" key="1">
    <citation type="journal article" date="2012" name="J. Bacteriol.">
        <title>Genome sequence of the human- and animal-pathogenic strain Nocardia cyriacigeorgica GUH-2.</title>
        <authorList>
            <person name="Zoropogui A."/>
            <person name="Pujic P."/>
            <person name="Normand P."/>
            <person name="Barbe V."/>
            <person name="Beaman B."/>
            <person name="Beaman L."/>
            <person name="Boiron P."/>
            <person name="Colinon C."/>
            <person name="Deredjian A."/>
            <person name="Graindorge A."/>
            <person name="Mangenot S."/>
            <person name="Nazaret S."/>
            <person name="Neto M."/>
            <person name="Petit S."/>
            <person name="Roche D."/>
            <person name="Vallenet D."/>
            <person name="Rodriguez-Nava V."/>
            <person name="Richard Y."/>
            <person name="Cournoyer B."/>
            <person name="Blaha D."/>
        </authorList>
    </citation>
    <scope>NUCLEOTIDE SEQUENCE [LARGE SCALE GENOMIC DNA]</scope>
    <source>
        <strain evidence="1 2">GUH-2</strain>
    </source>
</reference>
<keyword evidence="2" id="KW-1185">Reference proteome</keyword>